<protein>
    <recommendedName>
        <fullName evidence="3">Bacterial repeat domain-containing protein</fullName>
    </recommendedName>
</protein>
<reference evidence="4 5" key="1">
    <citation type="submission" date="2015-09" db="EMBL/GenBank/DDBJ databases">
        <authorList>
            <consortium name="Pathogen Informatics"/>
        </authorList>
    </citation>
    <scope>NUCLEOTIDE SEQUENCE [LARGE SCALE GENOMIC DNA]</scope>
    <source>
        <strain evidence="4 5">2789STDY5608863</strain>
    </source>
</reference>
<proteinExistence type="predicted"/>
<sequence>MEKKIKIVVFGMVVALLVTFLPFRQTEIYAGISENAYSYYQEYGNNVCFFPFSETDGMIYYATKANLASSDIRYRTIGWKLSVKDSSGKKLQTMYFKLGGNYMYAVHRVRKGGAEYNLYALTLGDLKDRLNAKASQALNKGKASMVMDACMIVVRKGKAQGTMNDQGPVSGKVYTTYQGISGAESWSRESYTSFHNYFHKEIQGLFFWVDAIAGEGIASVSGGGEYCYGYTACLKAKAKKGYDFAEWRGDCYGDRERQEFYVTNDVRCVAYGQKKKLQIFFHRNSSKDDTEMDVQTMTYGYGKVPLENIGWKTKGKKLVGWAMKPDAKKADLKCGAVVKDSWIIRYSPKIDLYGVWKTENTDDLTDPDPTDPDPTGPDPTDPDPAGPDPTDPDPAGTDPTDPDPETPGTDREDPKPDSKDPDPVKPKDPDEDFPRGKIISFHCRFISKKYFEDAGQNLIPKERGGLAGDSKWITEDSLRVWLRQLLA</sequence>
<evidence type="ECO:0000313" key="4">
    <source>
        <dbReference type="EMBL" id="CUN07394.1"/>
    </source>
</evidence>
<feature type="compositionally biased region" description="Pro residues" evidence="1">
    <location>
        <begin position="372"/>
        <end position="389"/>
    </location>
</feature>
<name>A0A173TXT8_9FIRM</name>
<keyword evidence="2" id="KW-1133">Transmembrane helix</keyword>
<dbReference type="RefSeq" id="WP_055263380.1">
    <property type="nucleotide sequence ID" value="NZ_CYXV01000011.1"/>
</dbReference>
<dbReference type="Pfam" id="PF18998">
    <property type="entry name" value="Flg_new_2"/>
    <property type="match status" value="1"/>
</dbReference>
<dbReference type="EMBL" id="CYXV01000011">
    <property type="protein sequence ID" value="CUN07394.1"/>
    <property type="molecule type" value="Genomic_DNA"/>
</dbReference>
<dbReference type="InterPro" id="IPR044060">
    <property type="entry name" value="Bacterial_rp_domain"/>
</dbReference>
<evidence type="ECO:0000256" key="1">
    <source>
        <dbReference type="SAM" id="MobiDB-lite"/>
    </source>
</evidence>
<evidence type="ECO:0000256" key="2">
    <source>
        <dbReference type="SAM" id="Phobius"/>
    </source>
</evidence>
<organism evidence="4 5">
    <name type="scientific">Roseburia faecis</name>
    <dbReference type="NCBI Taxonomy" id="301302"/>
    <lineage>
        <taxon>Bacteria</taxon>
        <taxon>Bacillati</taxon>
        <taxon>Bacillota</taxon>
        <taxon>Clostridia</taxon>
        <taxon>Lachnospirales</taxon>
        <taxon>Lachnospiraceae</taxon>
        <taxon>Roseburia</taxon>
    </lineage>
</organism>
<feature type="region of interest" description="Disordered" evidence="1">
    <location>
        <begin position="360"/>
        <end position="436"/>
    </location>
</feature>
<feature type="transmembrane region" description="Helical" evidence="2">
    <location>
        <begin position="7"/>
        <end position="23"/>
    </location>
</feature>
<dbReference type="AlphaFoldDB" id="A0A173TXT8"/>
<feature type="domain" description="Bacterial repeat" evidence="3">
    <location>
        <begin position="214"/>
        <end position="265"/>
    </location>
</feature>
<feature type="compositionally biased region" description="Acidic residues" evidence="1">
    <location>
        <begin position="361"/>
        <end position="371"/>
    </location>
</feature>
<evidence type="ECO:0000259" key="3">
    <source>
        <dbReference type="Pfam" id="PF18998"/>
    </source>
</evidence>
<evidence type="ECO:0000313" key="5">
    <source>
        <dbReference type="Proteomes" id="UP000095495"/>
    </source>
</evidence>
<accession>A0A173TXT8</accession>
<gene>
    <name evidence="4" type="ORF">ERS852420_02531</name>
</gene>
<keyword evidence="2" id="KW-0812">Transmembrane</keyword>
<dbReference type="Proteomes" id="UP000095495">
    <property type="component" value="Unassembled WGS sequence"/>
</dbReference>
<feature type="compositionally biased region" description="Basic and acidic residues" evidence="1">
    <location>
        <begin position="408"/>
        <end position="435"/>
    </location>
</feature>
<keyword evidence="2" id="KW-0472">Membrane</keyword>